<evidence type="ECO:0000256" key="6">
    <source>
        <dbReference type="ARBA" id="ARBA00023125"/>
    </source>
</evidence>
<dbReference type="InterPro" id="IPR001789">
    <property type="entry name" value="Sig_transdc_resp-reg_receiver"/>
</dbReference>
<evidence type="ECO:0000313" key="11">
    <source>
        <dbReference type="EMBL" id="RAV23114.1"/>
    </source>
</evidence>
<dbReference type="PROSITE" id="PS00041">
    <property type="entry name" value="HTH_ARAC_FAMILY_1"/>
    <property type="match status" value="1"/>
</dbReference>
<dbReference type="RefSeq" id="WP_113029225.1">
    <property type="nucleotide sequence ID" value="NZ_QMFB01000001.1"/>
</dbReference>
<dbReference type="GO" id="GO:0005737">
    <property type="term" value="C:cytoplasm"/>
    <property type="evidence" value="ECO:0007669"/>
    <property type="project" value="UniProtKB-SubCell"/>
</dbReference>
<reference evidence="11 12" key="1">
    <citation type="journal article" date="2009" name="Int. J. Syst. Evol. Microbiol.">
        <title>Paenibacillus contaminans sp. nov., isolated from a contaminated laboratory plate.</title>
        <authorList>
            <person name="Chou J.H."/>
            <person name="Lee J.H."/>
            <person name="Lin M.C."/>
            <person name="Chang P.S."/>
            <person name="Arun A.B."/>
            <person name="Young C.C."/>
            <person name="Chen W.M."/>
        </authorList>
    </citation>
    <scope>NUCLEOTIDE SEQUENCE [LARGE SCALE GENOMIC DNA]</scope>
    <source>
        <strain evidence="11 12">CKOBP-6</strain>
    </source>
</reference>
<dbReference type="SMART" id="SM00448">
    <property type="entry name" value="REC"/>
    <property type="match status" value="1"/>
</dbReference>
<feature type="domain" description="HTH araC/xylS-type" evidence="9">
    <location>
        <begin position="237"/>
        <end position="335"/>
    </location>
</feature>
<dbReference type="InterPro" id="IPR009057">
    <property type="entry name" value="Homeodomain-like_sf"/>
</dbReference>
<dbReference type="Pfam" id="PF12833">
    <property type="entry name" value="HTH_18"/>
    <property type="match status" value="1"/>
</dbReference>
<keyword evidence="5" id="KW-0805">Transcription regulation</keyword>
<evidence type="ECO:0000313" key="12">
    <source>
        <dbReference type="Proteomes" id="UP000250369"/>
    </source>
</evidence>
<feature type="domain" description="Response regulatory" evidence="10">
    <location>
        <begin position="3"/>
        <end position="119"/>
    </location>
</feature>
<dbReference type="PROSITE" id="PS01124">
    <property type="entry name" value="HTH_ARAC_FAMILY_2"/>
    <property type="match status" value="1"/>
</dbReference>
<dbReference type="OrthoDB" id="9788446at2"/>
<evidence type="ECO:0000259" key="9">
    <source>
        <dbReference type="PROSITE" id="PS01124"/>
    </source>
</evidence>
<dbReference type="PANTHER" id="PTHR42713:SF3">
    <property type="entry name" value="TRANSCRIPTIONAL REGULATORY PROTEIN HPTR"/>
    <property type="match status" value="1"/>
</dbReference>
<evidence type="ECO:0000256" key="5">
    <source>
        <dbReference type="ARBA" id="ARBA00023015"/>
    </source>
</evidence>
<dbReference type="InterPro" id="IPR051552">
    <property type="entry name" value="HptR"/>
</dbReference>
<dbReference type="InterPro" id="IPR018062">
    <property type="entry name" value="HTH_AraC-typ_CS"/>
</dbReference>
<evidence type="ECO:0000256" key="2">
    <source>
        <dbReference type="ARBA" id="ARBA00022490"/>
    </source>
</evidence>
<dbReference type="AlphaFoldDB" id="A0A329MUN3"/>
<keyword evidence="7" id="KW-0804">Transcription</keyword>
<gene>
    <name evidence="11" type="ORF">DQG23_02660</name>
</gene>
<evidence type="ECO:0000256" key="1">
    <source>
        <dbReference type="ARBA" id="ARBA00004496"/>
    </source>
</evidence>
<dbReference type="GO" id="GO:0003700">
    <property type="term" value="F:DNA-binding transcription factor activity"/>
    <property type="evidence" value="ECO:0007669"/>
    <property type="project" value="InterPro"/>
</dbReference>
<sequence>MQRILIVDDEPMIRKGFLALVKKYDPKLEVCAANNGLDAMQKMQHFSPDIVLTDIRMPKMDGLSLSKAIHETKTNTSVVIISGYDDFQYAKQCISYGVKEYLLKPVTEAELYPVLDKLLSLQKHTAVSLSLYEEWLKDAEEAIWTLDDIRLEELLDRWRTTYAKEGVQVSQCQQLVADGLDILQRRLQARGFKAVLPQNVISTLNIREAADYFQNAIREIANQILHYRSGNQKKLFDEAIRFIDLHIKEDVSLETIAEKVGLTPAYFSHYFKKIAKESFVQYRMRKRIELARALLEMPQYKVVDAGLEAGFPNYTYFHKVFKKMTGYSPTEYRAMMGIK</sequence>
<keyword evidence="12" id="KW-1185">Reference proteome</keyword>
<dbReference type="Pfam" id="PF00072">
    <property type="entry name" value="Response_reg"/>
    <property type="match status" value="1"/>
</dbReference>
<keyword evidence="6 11" id="KW-0238">DNA-binding</keyword>
<evidence type="ECO:0000256" key="4">
    <source>
        <dbReference type="ARBA" id="ARBA00023012"/>
    </source>
</evidence>
<dbReference type="PANTHER" id="PTHR42713">
    <property type="entry name" value="HISTIDINE KINASE-RELATED"/>
    <property type="match status" value="1"/>
</dbReference>
<protein>
    <submittedName>
        <fullName evidence="11">DNA-binding response regulator</fullName>
    </submittedName>
</protein>
<keyword evidence="2" id="KW-0963">Cytoplasm</keyword>
<dbReference type="SUPFAM" id="SSF52172">
    <property type="entry name" value="CheY-like"/>
    <property type="match status" value="1"/>
</dbReference>
<dbReference type="SMART" id="SM00342">
    <property type="entry name" value="HTH_ARAC"/>
    <property type="match status" value="1"/>
</dbReference>
<evidence type="ECO:0000256" key="7">
    <source>
        <dbReference type="ARBA" id="ARBA00023163"/>
    </source>
</evidence>
<dbReference type="SUPFAM" id="SSF46689">
    <property type="entry name" value="Homeodomain-like"/>
    <property type="match status" value="2"/>
</dbReference>
<dbReference type="InterPro" id="IPR011006">
    <property type="entry name" value="CheY-like_superfamily"/>
</dbReference>
<dbReference type="GO" id="GO:0000160">
    <property type="term" value="P:phosphorelay signal transduction system"/>
    <property type="evidence" value="ECO:0007669"/>
    <property type="project" value="UniProtKB-KW"/>
</dbReference>
<evidence type="ECO:0000256" key="8">
    <source>
        <dbReference type="PROSITE-ProRule" id="PRU00169"/>
    </source>
</evidence>
<comment type="subcellular location">
    <subcellularLocation>
        <location evidence="1">Cytoplasm</location>
    </subcellularLocation>
</comment>
<dbReference type="PROSITE" id="PS50110">
    <property type="entry name" value="RESPONSE_REGULATORY"/>
    <property type="match status" value="1"/>
</dbReference>
<keyword evidence="4" id="KW-0902">Two-component regulatory system</keyword>
<dbReference type="GO" id="GO:0043565">
    <property type="term" value="F:sequence-specific DNA binding"/>
    <property type="evidence" value="ECO:0007669"/>
    <property type="project" value="InterPro"/>
</dbReference>
<organism evidence="11 12">
    <name type="scientific">Paenibacillus contaminans</name>
    <dbReference type="NCBI Taxonomy" id="450362"/>
    <lineage>
        <taxon>Bacteria</taxon>
        <taxon>Bacillati</taxon>
        <taxon>Bacillota</taxon>
        <taxon>Bacilli</taxon>
        <taxon>Bacillales</taxon>
        <taxon>Paenibacillaceae</taxon>
        <taxon>Paenibacillus</taxon>
    </lineage>
</organism>
<feature type="modified residue" description="4-aspartylphosphate" evidence="8">
    <location>
        <position position="54"/>
    </location>
</feature>
<accession>A0A329MUN3</accession>
<name>A0A329MUN3_9BACL</name>
<comment type="caution">
    <text evidence="11">The sequence shown here is derived from an EMBL/GenBank/DDBJ whole genome shotgun (WGS) entry which is preliminary data.</text>
</comment>
<dbReference type="Proteomes" id="UP000250369">
    <property type="component" value="Unassembled WGS sequence"/>
</dbReference>
<dbReference type="InterPro" id="IPR018060">
    <property type="entry name" value="HTH_AraC"/>
</dbReference>
<dbReference type="Gene3D" id="3.40.50.2300">
    <property type="match status" value="1"/>
</dbReference>
<proteinExistence type="predicted"/>
<dbReference type="CDD" id="cd17536">
    <property type="entry name" value="REC_YesN-like"/>
    <property type="match status" value="1"/>
</dbReference>
<dbReference type="EMBL" id="QMFB01000001">
    <property type="protein sequence ID" value="RAV23114.1"/>
    <property type="molecule type" value="Genomic_DNA"/>
</dbReference>
<evidence type="ECO:0000259" key="10">
    <source>
        <dbReference type="PROSITE" id="PS50110"/>
    </source>
</evidence>
<keyword evidence="3 8" id="KW-0597">Phosphoprotein</keyword>
<evidence type="ECO:0000256" key="3">
    <source>
        <dbReference type="ARBA" id="ARBA00022553"/>
    </source>
</evidence>
<dbReference type="Gene3D" id="1.10.10.60">
    <property type="entry name" value="Homeodomain-like"/>
    <property type="match status" value="2"/>
</dbReference>